<dbReference type="PANTHER" id="PTHR40788">
    <property type="entry name" value="CLR5 DOMAIN-CONTAINING PROTEIN-RELATED"/>
    <property type="match status" value="1"/>
</dbReference>
<reference evidence="2 3" key="1">
    <citation type="submission" date="2013-03" db="EMBL/GenBank/DDBJ databases">
        <title>The Genome Sequence of Exophiala aquamarina CBS 119918.</title>
        <authorList>
            <consortium name="The Broad Institute Genomics Platform"/>
            <person name="Cuomo C."/>
            <person name="de Hoog S."/>
            <person name="Gorbushina A."/>
            <person name="Walker B."/>
            <person name="Young S.K."/>
            <person name="Zeng Q."/>
            <person name="Gargeya S."/>
            <person name="Fitzgerald M."/>
            <person name="Haas B."/>
            <person name="Abouelleil A."/>
            <person name="Allen A.W."/>
            <person name="Alvarado L."/>
            <person name="Arachchi H.M."/>
            <person name="Berlin A.M."/>
            <person name="Chapman S.B."/>
            <person name="Gainer-Dewar J."/>
            <person name="Goldberg J."/>
            <person name="Griggs A."/>
            <person name="Gujja S."/>
            <person name="Hansen M."/>
            <person name="Howarth C."/>
            <person name="Imamovic A."/>
            <person name="Ireland A."/>
            <person name="Larimer J."/>
            <person name="McCowan C."/>
            <person name="Murphy C."/>
            <person name="Pearson M."/>
            <person name="Poon T.W."/>
            <person name="Priest M."/>
            <person name="Roberts A."/>
            <person name="Saif S."/>
            <person name="Shea T."/>
            <person name="Sisk P."/>
            <person name="Sykes S."/>
            <person name="Wortman J."/>
            <person name="Nusbaum C."/>
            <person name="Birren B."/>
        </authorList>
    </citation>
    <scope>NUCLEOTIDE SEQUENCE [LARGE SCALE GENOMIC DNA]</scope>
    <source>
        <strain evidence="2 3">CBS 119918</strain>
    </source>
</reference>
<evidence type="ECO:0008006" key="4">
    <source>
        <dbReference type="Google" id="ProtNLM"/>
    </source>
</evidence>
<dbReference type="Proteomes" id="UP000027920">
    <property type="component" value="Unassembled WGS sequence"/>
</dbReference>
<dbReference type="STRING" id="1182545.A0A072PMK9"/>
<comment type="caution">
    <text evidence="2">The sequence shown here is derived from an EMBL/GenBank/DDBJ whole genome shotgun (WGS) entry which is preliminary data.</text>
</comment>
<dbReference type="OrthoDB" id="2922289at2759"/>
<feature type="region of interest" description="Disordered" evidence="1">
    <location>
        <begin position="707"/>
        <end position="732"/>
    </location>
</feature>
<dbReference type="GeneID" id="25277508"/>
<dbReference type="AlphaFoldDB" id="A0A072PMK9"/>
<dbReference type="EMBL" id="AMGV01000002">
    <property type="protein sequence ID" value="KEF61002.1"/>
    <property type="molecule type" value="Genomic_DNA"/>
</dbReference>
<evidence type="ECO:0000313" key="2">
    <source>
        <dbReference type="EMBL" id="KEF61002.1"/>
    </source>
</evidence>
<dbReference type="PANTHER" id="PTHR40788:SF2">
    <property type="entry name" value="CLR5 DOMAIN-CONTAINING PROTEIN"/>
    <property type="match status" value="1"/>
</dbReference>
<feature type="compositionally biased region" description="Basic and acidic residues" evidence="1">
    <location>
        <begin position="718"/>
        <end position="727"/>
    </location>
</feature>
<dbReference type="VEuPathDB" id="FungiDB:A1O9_02566"/>
<gene>
    <name evidence="2" type="ORF">A1O9_02566</name>
</gene>
<keyword evidence="3" id="KW-1185">Reference proteome</keyword>
<accession>A0A072PMK9</accession>
<protein>
    <recommendedName>
        <fullName evidence="4">Clr5 domain-containing protein</fullName>
    </recommendedName>
</protein>
<sequence>MDSSVIWAEHCQTPDYKTDPQLLFEVLQEEIPSIALPASYPSLAEVEQQAKKYSKSVFESWNILHHILCQREETIRRRWNKKSKVQREKVLLSACPDIPHGHRPDHQIMMRLLEKGFCQCCNRVKPQFSNAVKARNEAAFKCPQINLEDLAKSKTLLLFLNSRGHNLPHVFAHTDLRTCELGRHSSEIPTAYLHCHTMYLAGQVTEESYGKVVHWADEELDFGTVGQTLQFQPGHGLLVLEQQSRILDFLVKCCFEILKDISRDEILYLGIVAQPKPPPLITNDDTSYVQLSTIVAEEPYRLPTTIDTPRLLALIEARRNAAEDHIWEMREDPGYFASVLSDHHDHRAEILRDTDGKSHPDQKDFHSWDRILSTAVACAYEDLLSWSRLHRQVNMLESQFKRSGKIIDPQQRLHEKFEKHIVLVYSTLRRLCRMMLQRFTVAFACSHPMRARFARCPHGLGTAFNTEIIIKGGKGGKDSFEPLLVLVSHLARHDAQTMGALHGTIDEMQYYLDHDPEQKNVFSSFAAKIFSDLALITQIAHQIDNVYPWAAIFIHKRAENFKEPKHPAAYVEGITNVLKRPKPFDVNELVNPRSKKFYYPVEKAYNAAQIEAMQQAEANLDEVWEMLESYFSTRYPLGLFDLFKVHYISDFREIRRTADYVPSEKDLVKAKCVGTALDINIRLGSSGFLNEDSLSFDPVIKKPKIKTRGTPTLTDTARGPDHPHEITTDQGPGRLDEKSLSIVLSKRARKVLVTLFHIDATSDQSGEIPWKDFLHTMTSLHFNVEKLYGSVWQFTPTTGGVKRGVNVHEPHPSSKIPFYMARSIGRRLSRTYGWIEGVLDQA</sequence>
<evidence type="ECO:0000313" key="3">
    <source>
        <dbReference type="Proteomes" id="UP000027920"/>
    </source>
</evidence>
<organism evidence="2 3">
    <name type="scientific">Exophiala aquamarina CBS 119918</name>
    <dbReference type="NCBI Taxonomy" id="1182545"/>
    <lineage>
        <taxon>Eukaryota</taxon>
        <taxon>Fungi</taxon>
        <taxon>Dikarya</taxon>
        <taxon>Ascomycota</taxon>
        <taxon>Pezizomycotina</taxon>
        <taxon>Eurotiomycetes</taxon>
        <taxon>Chaetothyriomycetidae</taxon>
        <taxon>Chaetothyriales</taxon>
        <taxon>Herpotrichiellaceae</taxon>
        <taxon>Exophiala</taxon>
    </lineage>
</organism>
<dbReference type="HOGENOM" id="CLU_019062_0_0_1"/>
<evidence type="ECO:0000256" key="1">
    <source>
        <dbReference type="SAM" id="MobiDB-lite"/>
    </source>
</evidence>
<name>A0A072PMK9_9EURO</name>
<proteinExistence type="predicted"/>
<dbReference type="RefSeq" id="XP_013263592.1">
    <property type="nucleotide sequence ID" value="XM_013408138.1"/>
</dbReference>